<organism evidence="2 3">
    <name type="scientific">Flavobacterium proteolyticum</name>
    <dbReference type="NCBI Taxonomy" id="2911683"/>
    <lineage>
        <taxon>Bacteria</taxon>
        <taxon>Pseudomonadati</taxon>
        <taxon>Bacteroidota</taxon>
        <taxon>Flavobacteriia</taxon>
        <taxon>Flavobacteriales</taxon>
        <taxon>Flavobacteriaceae</taxon>
        <taxon>Flavobacterium</taxon>
    </lineage>
</organism>
<gene>
    <name evidence="2" type="ORF">IM755_11270</name>
</gene>
<sequence>MKKLIFIYSFLFTSVYSISQDRYWIINDTKLFEKPSVESKFYGYFRYGAEVKIIEDLKNGWLKVQSDNFTIGFVKKELVRTTMNGNDKIIEDPSNPIIKGGDAYYGGNHLFVTVAGLKARSKPDKMSSVKEILTNGDAVSVSYFPVNKDEWVNIGYGFEPNAAKFVLAKYLGKRPVYEDLLAQFDKLPKTDVANRKTIGERLVELTWNSGDVNELPALERYLEVAKQLNDEKLIKDTEFNILIAKNIGLHTDLNFKLLQEKIQSSYFEIYGFKFNNTEISFTDLLKKFGNPSKIENVEDECGVYLSNVLYHYSDFIISVDQDTNKAELVEIFFKPNTKFYFDSKSIFSQQISEKDFILKYGQYLEYSFKNPHFYNISFDSGFYSIYFKEGVLHSIEINYYC</sequence>
<feature type="domain" description="SH3b" evidence="1">
    <location>
        <begin position="30"/>
        <end position="79"/>
    </location>
</feature>
<evidence type="ECO:0000313" key="3">
    <source>
        <dbReference type="Proteomes" id="UP000656274"/>
    </source>
</evidence>
<dbReference type="Proteomes" id="UP000656274">
    <property type="component" value="Unassembled WGS sequence"/>
</dbReference>
<keyword evidence="3" id="KW-1185">Reference proteome</keyword>
<proteinExistence type="predicted"/>
<evidence type="ECO:0000313" key="2">
    <source>
        <dbReference type="EMBL" id="MBE9577292.1"/>
    </source>
</evidence>
<dbReference type="EMBL" id="JADFTZ010000006">
    <property type="protein sequence ID" value="MBE9577292.1"/>
    <property type="molecule type" value="Genomic_DNA"/>
</dbReference>
<reference evidence="2 3" key="1">
    <citation type="submission" date="2020-10" db="EMBL/GenBank/DDBJ databases">
        <title>The genome sequence of Flavobacterium aquaticum 1Y8A.</title>
        <authorList>
            <person name="Liu Y."/>
        </authorList>
    </citation>
    <scope>NUCLEOTIDE SEQUENCE [LARGE SCALE GENOMIC DNA]</scope>
    <source>
        <strain evidence="2 3">1Y8A</strain>
    </source>
</reference>
<protein>
    <submittedName>
        <fullName evidence="2">SH3 domain-containing protein</fullName>
    </submittedName>
</protein>
<dbReference type="Gene3D" id="2.30.30.40">
    <property type="entry name" value="SH3 Domains"/>
    <property type="match status" value="1"/>
</dbReference>
<evidence type="ECO:0000259" key="1">
    <source>
        <dbReference type="Pfam" id="PF08239"/>
    </source>
</evidence>
<dbReference type="InterPro" id="IPR003646">
    <property type="entry name" value="SH3-like_bac-type"/>
</dbReference>
<dbReference type="RefSeq" id="WP_194096894.1">
    <property type="nucleotide sequence ID" value="NZ_JADFTZ010000006.1"/>
</dbReference>
<comment type="caution">
    <text evidence="2">The sequence shown here is derived from an EMBL/GenBank/DDBJ whole genome shotgun (WGS) entry which is preliminary data.</text>
</comment>
<name>A0ABR9WUI2_9FLAO</name>
<accession>A0ABR9WUI2</accession>
<dbReference type="Pfam" id="PF08239">
    <property type="entry name" value="SH3_3"/>
    <property type="match status" value="1"/>
</dbReference>